<feature type="transmembrane region" description="Helical" evidence="1">
    <location>
        <begin position="162"/>
        <end position="187"/>
    </location>
</feature>
<keyword evidence="3" id="KW-1185">Reference proteome</keyword>
<name>A0A0S4MTI7_9BACT</name>
<sequence>MRSFVMELKSTFFHLSFNISFAFLPLFLWGYVLSGADITARFWIGILILHLLIYPGMNGIYAYFSKRKGLISGLWDIKPASKFTLFISLIFVLAGVFTSLRSNCFYSLTTSVILFILFSLPFTGIKSKPFWGILVISFSYAIAGFGSGWLCGSNLNNFFKDLFNIVGFISAVTFVAGFYTLSLVYRISEDSERKGDHFIENLGESRSFGIAKLMLSIAGITATVVVAGKFTLYELIGVILYFLIGFLAVDRFEKNFHLQKEIQNYRTVLSFNITNSTVLSLYLLFRIIASHFLFID</sequence>
<feature type="transmembrane region" description="Helical" evidence="1">
    <location>
        <begin position="83"/>
        <end position="100"/>
    </location>
</feature>
<dbReference type="STRING" id="1643428.GCA_001442855_00347"/>
<evidence type="ECO:0000313" key="3">
    <source>
        <dbReference type="Proteomes" id="UP000320623"/>
    </source>
</evidence>
<feature type="transmembrane region" description="Helical" evidence="1">
    <location>
        <begin position="232"/>
        <end position="249"/>
    </location>
</feature>
<dbReference type="OrthoDB" id="9783161at2"/>
<feature type="transmembrane region" description="Helical" evidence="1">
    <location>
        <begin position="269"/>
        <end position="294"/>
    </location>
</feature>
<feature type="transmembrane region" description="Helical" evidence="1">
    <location>
        <begin position="106"/>
        <end position="123"/>
    </location>
</feature>
<dbReference type="AlphaFoldDB" id="A0A0S4MTI7"/>
<feature type="transmembrane region" description="Helical" evidence="1">
    <location>
        <begin position="12"/>
        <end position="34"/>
    </location>
</feature>
<keyword evidence="1" id="KW-0812">Transmembrane</keyword>
<dbReference type="EMBL" id="FAOO01000002">
    <property type="protein sequence ID" value="CUU01867.1"/>
    <property type="molecule type" value="Genomic_DNA"/>
</dbReference>
<gene>
    <name evidence="2" type="ORF">JGI1_00360</name>
</gene>
<proteinExistence type="predicted"/>
<dbReference type="RefSeq" id="WP_140944162.1">
    <property type="nucleotide sequence ID" value="NZ_FAOO01000002.1"/>
</dbReference>
<dbReference type="Proteomes" id="UP000320623">
    <property type="component" value="Unassembled WGS sequence"/>
</dbReference>
<evidence type="ECO:0000313" key="2">
    <source>
        <dbReference type="EMBL" id="CUU01867.1"/>
    </source>
</evidence>
<keyword evidence="1" id="KW-0472">Membrane</keyword>
<reference evidence="3" key="1">
    <citation type="submission" date="2015-11" db="EMBL/GenBank/DDBJ databases">
        <authorList>
            <person name="Varghese N."/>
        </authorList>
    </citation>
    <scope>NUCLEOTIDE SEQUENCE [LARGE SCALE GENOMIC DNA]</scope>
</reference>
<organism evidence="2 3">
    <name type="scientific">Candidatus Thermokryptus mobilis</name>
    <dbReference type="NCBI Taxonomy" id="1643428"/>
    <lineage>
        <taxon>Bacteria</taxon>
        <taxon>Pseudomonadati</taxon>
        <taxon>Candidatus Kryptoniota</taxon>
        <taxon>Candidatus Thermokryptus</taxon>
    </lineage>
</organism>
<keyword evidence="1" id="KW-1133">Transmembrane helix</keyword>
<feature type="transmembrane region" description="Helical" evidence="1">
    <location>
        <begin position="40"/>
        <end position="63"/>
    </location>
</feature>
<protein>
    <submittedName>
        <fullName evidence="2">1,4-dihydroxy-2-naphthoate octaprenyltransferase</fullName>
    </submittedName>
</protein>
<evidence type="ECO:0000256" key="1">
    <source>
        <dbReference type="SAM" id="Phobius"/>
    </source>
</evidence>
<feature type="transmembrane region" description="Helical" evidence="1">
    <location>
        <begin position="208"/>
        <end position="226"/>
    </location>
</feature>
<accession>A0A0S4MTI7</accession>
<dbReference type="GO" id="GO:0016740">
    <property type="term" value="F:transferase activity"/>
    <property type="evidence" value="ECO:0007669"/>
    <property type="project" value="UniProtKB-KW"/>
</dbReference>
<keyword evidence="2" id="KW-0808">Transferase</keyword>
<feature type="transmembrane region" description="Helical" evidence="1">
    <location>
        <begin position="130"/>
        <end position="150"/>
    </location>
</feature>